<name>A0ABN5SLR2_9GAMM</name>
<reference evidence="1 2" key="1">
    <citation type="submission" date="2018-11" db="EMBL/GenBank/DDBJ databases">
        <title>Shewanella sp. M2.</title>
        <authorList>
            <person name="Hwang Y.J."/>
            <person name="Hwang C.Y."/>
        </authorList>
    </citation>
    <scope>NUCLEOTIDE SEQUENCE [LARGE SCALE GENOMIC DNA]</scope>
    <source>
        <strain evidence="1 2">M2</strain>
    </source>
</reference>
<gene>
    <name evidence="1" type="ORF">EGC80_07690</name>
</gene>
<organism evidence="1 2">
    <name type="scientific">Shewanella psychromarinicola</name>
    <dbReference type="NCBI Taxonomy" id="2487742"/>
    <lineage>
        <taxon>Bacteria</taxon>
        <taxon>Pseudomonadati</taxon>
        <taxon>Pseudomonadota</taxon>
        <taxon>Gammaproteobacteria</taxon>
        <taxon>Alteromonadales</taxon>
        <taxon>Shewanellaceae</taxon>
        <taxon>Shewanella</taxon>
    </lineage>
</organism>
<dbReference type="RefSeq" id="WP_124012523.1">
    <property type="nucleotide sequence ID" value="NZ_CP034073.1"/>
</dbReference>
<dbReference type="Proteomes" id="UP000273778">
    <property type="component" value="Chromosome"/>
</dbReference>
<dbReference type="EMBL" id="CP034073">
    <property type="protein sequence ID" value="AZG34813.1"/>
    <property type="molecule type" value="Genomic_DNA"/>
</dbReference>
<protein>
    <submittedName>
        <fullName evidence="1">Uncharacterized protein</fullName>
    </submittedName>
</protein>
<proteinExistence type="predicted"/>
<evidence type="ECO:0000313" key="1">
    <source>
        <dbReference type="EMBL" id="AZG34813.1"/>
    </source>
</evidence>
<accession>A0ABN5SLR2</accession>
<evidence type="ECO:0000313" key="2">
    <source>
        <dbReference type="Proteomes" id="UP000273778"/>
    </source>
</evidence>
<keyword evidence="2" id="KW-1185">Reference proteome</keyword>
<sequence length="110" mass="12756">MQKDLVRCERYPDRTFFSFVNLFNGIRTPVNMVFMPDDTVIVVVGGAQYRCKSDLVIVLTDLTSVECKKLDDLTYSIKADQLSFYIPYIVYTQLVSYSEFCRQEVTSHTD</sequence>